<protein>
    <submittedName>
        <fullName evidence="3">Phytanoyl-CoA dioxygenase</fullName>
    </submittedName>
</protein>
<dbReference type="PANTHER" id="PTHR20883:SF15">
    <property type="entry name" value="PHYTANOYL-COA DIOXYGENASE DOMAIN-CONTAINING PROTEIN 1"/>
    <property type="match status" value="1"/>
</dbReference>
<keyword evidence="3" id="KW-0223">Dioxygenase</keyword>
<dbReference type="RefSeq" id="WP_045443907.1">
    <property type="nucleotide sequence ID" value="NZ_BBIO01000004.1"/>
</dbReference>
<dbReference type="eggNOG" id="COG5285">
    <property type="taxonomic scope" value="Bacteria"/>
</dbReference>
<evidence type="ECO:0000256" key="2">
    <source>
        <dbReference type="ARBA" id="ARBA00023004"/>
    </source>
</evidence>
<dbReference type="STRING" id="1333998.M2A_1005"/>
<dbReference type="Gene3D" id="2.60.120.620">
    <property type="entry name" value="q2cbj1_9rhob like domain"/>
    <property type="match status" value="1"/>
</dbReference>
<dbReference type="InterPro" id="IPR008775">
    <property type="entry name" value="Phytyl_CoA_dOase-like"/>
</dbReference>
<gene>
    <name evidence="3" type="ORF">M2A_1005</name>
</gene>
<dbReference type="EMBL" id="BBIO01000004">
    <property type="protein sequence ID" value="GAK44506.1"/>
    <property type="molecule type" value="Genomic_DNA"/>
</dbReference>
<evidence type="ECO:0000313" key="3">
    <source>
        <dbReference type="EMBL" id="GAK44506.1"/>
    </source>
</evidence>
<proteinExistence type="predicted"/>
<reference evidence="3 4" key="1">
    <citation type="submission" date="2014-07" db="EMBL/GenBank/DDBJ databases">
        <title>Tepidicaulis marinum gen. nov., sp. nov., a novel marine bacterium denitrifying nitrate to nitrous oxide strictly under microaerobic conditions.</title>
        <authorList>
            <person name="Takeuchi M."/>
            <person name="Yamagishi T."/>
            <person name="Kamagata Y."/>
            <person name="Oshima K."/>
            <person name="Hattori M."/>
            <person name="Katayama T."/>
            <person name="Hanada S."/>
            <person name="Tamaki H."/>
            <person name="Marumo K."/>
            <person name="Maeda H."/>
            <person name="Nedachi M."/>
            <person name="Iwasaki W."/>
            <person name="Suwa Y."/>
            <person name="Sakata S."/>
        </authorList>
    </citation>
    <scope>NUCLEOTIDE SEQUENCE [LARGE SCALE GENOMIC DNA]</scope>
    <source>
        <strain evidence="3 4">MA2</strain>
    </source>
</reference>
<accession>A0A081B8Y8</accession>
<comment type="caution">
    <text evidence="3">The sequence shown here is derived from an EMBL/GenBank/DDBJ whole genome shotgun (WGS) entry which is preliminary data.</text>
</comment>
<keyword evidence="1" id="KW-0479">Metal-binding</keyword>
<sequence>MPKLETLPANAPADDILTILKRDGALILKDVLSPDEVKAALGELMPYIEATDYGRDDFTGRKTTRTGALVARSQKVRDMVMHPAILEAAQSFLKPFCERIQLHLTQVIRIRPGQPKQPIHRDRWAWGTYMKDLEPQFNTIWAMTDFTKENGATQVCPGSLGWPDNYQPKDEEIGYAEMSAGSVLIYSGGVFHGGGANTSNGDRIGINLTYTLGWLRQEENQYLSCPPEIAKTLPPELQALIGYAMGSYALGYYTPPLPAGEGPELVPPDFALGKMDGTSAQFGSDELRELVGASIRGEEKA</sequence>
<evidence type="ECO:0000313" key="4">
    <source>
        <dbReference type="Proteomes" id="UP000028702"/>
    </source>
</evidence>
<evidence type="ECO:0000256" key="1">
    <source>
        <dbReference type="ARBA" id="ARBA00022723"/>
    </source>
</evidence>
<dbReference type="GO" id="GO:0005506">
    <property type="term" value="F:iron ion binding"/>
    <property type="evidence" value="ECO:0007669"/>
    <property type="project" value="UniProtKB-ARBA"/>
</dbReference>
<name>A0A081B8Y8_9HYPH</name>
<keyword evidence="3" id="KW-0560">Oxidoreductase</keyword>
<dbReference type="AlphaFoldDB" id="A0A081B8Y8"/>
<dbReference type="Proteomes" id="UP000028702">
    <property type="component" value="Unassembled WGS sequence"/>
</dbReference>
<organism evidence="3 4">
    <name type="scientific">Tepidicaulis marinus</name>
    <dbReference type="NCBI Taxonomy" id="1333998"/>
    <lineage>
        <taxon>Bacteria</taxon>
        <taxon>Pseudomonadati</taxon>
        <taxon>Pseudomonadota</taxon>
        <taxon>Alphaproteobacteria</taxon>
        <taxon>Hyphomicrobiales</taxon>
        <taxon>Parvibaculaceae</taxon>
        <taxon>Tepidicaulis</taxon>
    </lineage>
</organism>
<keyword evidence="2" id="KW-0408">Iron</keyword>
<dbReference type="Pfam" id="PF05721">
    <property type="entry name" value="PhyH"/>
    <property type="match status" value="1"/>
</dbReference>
<dbReference type="PANTHER" id="PTHR20883">
    <property type="entry name" value="PHYTANOYL-COA DIOXYGENASE DOMAIN CONTAINING 1"/>
    <property type="match status" value="1"/>
</dbReference>
<dbReference type="SUPFAM" id="SSF51197">
    <property type="entry name" value="Clavaminate synthase-like"/>
    <property type="match status" value="1"/>
</dbReference>
<dbReference type="GO" id="GO:0016706">
    <property type="term" value="F:2-oxoglutarate-dependent dioxygenase activity"/>
    <property type="evidence" value="ECO:0007669"/>
    <property type="project" value="UniProtKB-ARBA"/>
</dbReference>
<keyword evidence="4" id="KW-1185">Reference proteome</keyword>